<gene>
    <name evidence="3" type="ORF">KHA97_01720</name>
</gene>
<dbReference type="EMBL" id="JAGYPG010000001">
    <property type="protein sequence ID" value="MBS4193788.1"/>
    <property type="molecule type" value="Genomic_DNA"/>
</dbReference>
<dbReference type="RefSeq" id="WP_213123029.1">
    <property type="nucleotide sequence ID" value="NZ_JAGYPG010000001.1"/>
</dbReference>
<keyword evidence="3" id="KW-0645">Protease</keyword>
<name>A0A942YED4_9BACI</name>
<comment type="caution">
    <text evidence="3">The sequence shown here is derived from an EMBL/GenBank/DDBJ whole genome shotgun (WGS) entry which is preliminary data.</text>
</comment>
<proteinExistence type="predicted"/>
<keyword evidence="3" id="KW-0482">Metalloprotease</keyword>
<protein>
    <submittedName>
        <fullName evidence="3">CPBP family intramembrane metalloprotease</fullName>
    </submittedName>
</protein>
<feature type="transmembrane region" description="Helical" evidence="1">
    <location>
        <begin position="184"/>
        <end position="202"/>
    </location>
</feature>
<evidence type="ECO:0000313" key="3">
    <source>
        <dbReference type="EMBL" id="MBS4193788.1"/>
    </source>
</evidence>
<dbReference type="GO" id="GO:0008237">
    <property type="term" value="F:metallopeptidase activity"/>
    <property type="evidence" value="ECO:0007669"/>
    <property type="project" value="UniProtKB-KW"/>
</dbReference>
<organism evidence="3 4">
    <name type="scientific">Lederbergia citri</name>
    <dbReference type="NCBI Taxonomy" id="2833580"/>
    <lineage>
        <taxon>Bacteria</taxon>
        <taxon>Bacillati</taxon>
        <taxon>Bacillota</taxon>
        <taxon>Bacilli</taxon>
        <taxon>Bacillales</taxon>
        <taxon>Bacillaceae</taxon>
        <taxon>Lederbergia</taxon>
    </lineage>
</organism>
<evidence type="ECO:0000256" key="1">
    <source>
        <dbReference type="SAM" id="Phobius"/>
    </source>
</evidence>
<dbReference type="AlphaFoldDB" id="A0A942YED4"/>
<feature type="transmembrane region" description="Helical" evidence="1">
    <location>
        <begin position="7"/>
        <end position="25"/>
    </location>
</feature>
<reference evidence="3 4" key="1">
    <citation type="submission" date="2021-05" db="EMBL/GenBank/DDBJ databases">
        <title>Novel Bacillus species.</title>
        <authorList>
            <person name="Liu G."/>
        </authorList>
    </citation>
    <scope>NUCLEOTIDE SEQUENCE [LARGE SCALE GENOMIC DNA]</scope>
    <source>
        <strain evidence="4">FJAT-49780</strain>
    </source>
</reference>
<keyword evidence="4" id="KW-1185">Reference proteome</keyword>
<accession>A0A942YED4</accession>
<dbReference type="Proteomes" id="UP000681414">
    <property type="component" value="Unassembled WGS sequence"/>
</dbReference>
<dbReference type="Pfam" id="PF02517">
    <property type="entry name" value="Rce1-like"/>
    <property type="match status" value="1"/>
</dbReference>
<keyword evidence="1" id="KW-0472">Membrane</keyword>
<dbReference type="GO" id="GO:0004175">
    <property type="term" value="F:endopeptidase activity"/>
    <property type="evidence" value="ECO:0007669"/>
    <property type="project" value="UniProtKB-ARBA"/>
</dbReference>
<keyword evidence="1" id="KW-1133">Transmembrane helix</keyword>
<keyword evidence="1" id="KW-0812">Transmembrane</keyword>
<feature type="transmembrane region" description="Helical" evidence="1">
    <location>
        <begin position="61"/>
        <end position="86"/>
    </location>
</feature>
<dbReference type="GO" id="GO:0080120">
    <property type="term" value="P:CAAX-box protein maturation"/>
    <property type="evidence" value="ECO:0007669"/>
    <property type="project" value="UniProtKB-ARBA"/>
</dbReference>
<sequence length="203" mass="23639">MKRNIIDWKLIIGFILAFLLIYLTFESNQVFWYLYTATMLFLISFAIINEKLDDEVSTRHYISIGILSGVALFLLFAAGDWIISFLPKTFSSQITKLYSRFSLEWIWHYFVLFFIVIPGEEIFWRGFILKRLMRKMRSGKAILASAFINAIAFSLSGYFILMIAAFVSGLVWGILYAWKRSMPLLIVSHIVFDLLLLIIFPLS</sequence>
<keyword evidence="3" id="KW-0378">Hydrolase</keyword>
<dbReference type="InterPro" id="IPR003675">
    <property type="entry name" value="Rce1/LyrA-like_dom"/>
</dbReference>
<evidence type="ECO:0000313" key="4">
    <source>
        <dbReference type="Proteomes" id="UP000681414"/>
    </source>
</evidence>
<feature type="domain" description="CAAX prenyl protease 2/Lysostaphin resistance protein A-like" evidence="2">
    <location>
        <begin position="104"/>
        <end position="194"/>
    </location>
</feature>
<feature type="transmembrane region" description="Helical" evidence="1">
    <location>
        <begin position="145"/>
        <end position="178"/>
    </location>
</feature>
<feature type="transmembrane region" description="Helical" evidence="1">
    <location>
        <begin position="106"/>
        <end position="124"/>
    </location>
</feature>
<feature type="transmembrane region" description="Helical" evidence="1">
    <location>
        <begin position="31"/>
        <end position="49"/>
    </location>
</feature>
<evidence type="ECO:0000259" key="2">
    <source>
        <dbReference type="Pfam" id="PF02517"/>
    </source>
</evidence>